<reference evidence="8 9" key="1">
    <citation type="submission" date="2021-08" db="EMBL/GenBank/DDBJ databases">
        <title>Thermococcus onnuriiensis IOH2.</title>
        <authorList>
            <person name="Park Y.-J."/>
        </authorList>
    </citation>
    <scope>NUCLEOTIDE SEQUENCE [LARGE SCALE GENOMIC DNA]</scope>
    <source>
        <strain evidence="8 9">IOH2</strain>
    </source>
</reference>
<dbReference type="NCBIfam" id="TIGR01549">
    <property type="entry name" value="HAD-SF-IA-v1"/>
    <property type="match status" value="1"/>
</dbReference>
<dbReference type="SFLD" id="SFLDG01135">
    <property type="entry name" value="C1.5.6:_HAD__Beta-PGM__Phospha"/>
    <property type="match status" value="1"/>
</dbReference>
<dbReference type="PANTHER" id="PTHR46470">
    <property type="entry name" value="N-ACYLNEURAMINATE-9-PHOSPHATASE"/>
    <property type="match status" value="1"/>
</dbReference>
<dbReference type="SFLD" id="SFLDG01129">
    <property type="entry name" value="C1.5:_HAD__Beta-PGM__Phosphata"/>
    <property type="match status" value="1"/>
</dbReference>
<dbReference type="PRINTS" id="PR00413">
    <property type="entry name" value="HADHALOGNASE"/>
</dbReference>
<evidence type="ECO:0000256" key="1">
    <source>
        <dbReference type="ARBA" id="ARBA00001946"/>
    </source>
</evidence>
<evidence type="ECO:0000313" key="9">
    <source>
        <dbReference type="Proteomes" id="UP001056425"/>
    </source>
</evidence>
<protein>
    <recommendedName>
        <fullName evidence="4">Glyceraldehyde 3-phosphate phosphatase</fullName>
    </recommendedName>
</protein>
<gene>
    <name evidence="8" type="ORF">K1720_08565</name>
</gene>
<evidence type="ECO:0000256" key="5">
    <source>
        <dbReference type="ARBA" id="ARBA00022723"/>
    </source>
</evidence>
<sequence length="252" mass="29485">MIRAVFFDFVGTLLSKEYEDITHQNIIKEVLNKSKAENIDVLKFWEEYEERTREKFKEYAGMPYKPLRMIEEEILRALLEKHGLEFSPDFWEIHLRMHQKYGKLYDEVVETLETLKREGYYIGIITDSDNDYLKAQLESLGIIHLFDGITTSEEAGFYKPHPRIFEVALKKAGIRGEEAIYVGDNPLKDCVGARQVEMLSILLDKKGERKEAWRECEFVISDLREVLVIIEELNADLSCPKEQGLKKEKKGQ</sequence>
<dbReference type="InterPro" id="IPR023198">
    <property type="entry name" value="PGP-like_dom2"/>
</dbReference>
<dbReference type="Gene3D" id="3.40.50.1000">
    <property type="entry name" value="HAD superfamily/HAD-like"/>
    <property type="match status" value="1"/>
</dbReference>
<organism evidence="8 9">
    <name type="scientific">Thermococcus argininiproducens</name>
    <dbReference type="NCBI Taxonomy" id="2866384"/>
    <lineage>
        <taxon>Archaea</taxon>
        <taxon>Methanobacteriati</taxon>
        <taxon>Methanobacteriota</taxon>
        <taxon>Thermococci</taxon>
        <taxon>Thermococcales</taxon>
        <taxon>Thermococcaceae</taxon>
        <taxon>Thermococcus</taxon>
    </lineage>
</organism>
<dbReference type="GeneID" id="72778395"/>
<dbReference type="EMBL" id="CP080572">
    <property type="protein sequence ID" value="USG99554.1"/>
    <property type="molecule type" value="Genomic_DNA"/>
</dbReference>
<evidence type="ECO:0000256" key="3">
    <source>
        <dbReference type="ARBA" id="ARBA00007958"/>
    </source>
</evidence>
<evidence type="ECO:0000256" key="6">
    <source>
        <dbReference type="ARBA" id="ARBA00022801"/>
    </source>
</evidence>
<dbReference type="Gene3D" id="1.10.150.240">
    <property type="entry name" value="Putative phosphatase, domain 2"/>
    <property type="match status" value="1"/>
</dbReference>
<dbReference type="GO" id="GO:0016791">
    <property type="term" value="F:phosphatase activity"/>
    <property type="evidence" value="ECO:0007669"/>
    <property type="project" value="TreeGrafter"/>
</dbReference>
<evidence type="ECO:0000256" key="4">
    <source>
        <dbReference type="ARBA" id="ARBA00019531"/>
    </source>
</evidence>
<keyword evidence="9" id="KW-1185">Reference proteome</keyword>
<dbReference type="Pfam" id="PF00702">
    <property type="entry name" value="Hydrolase"/>
    <property type="match status" value="1"/>
</dbReference>
<keyword evidence="5" id="KW-0479">Metal-binding</keyword>
<dbReference type="AlphaFoldDB" id="A0A9E7M9T2"/>
<accession>A0A9E7M9T2</accession>
<dbReference type="InterPro" id="IPR036412">
    <property type="entry name" value="HAD-like_sf"/>
</dbReference>
<keyword evidence="7" id="KW-0460">Magnesium</keyword>
<evidence type="ECO:0000256" key="7">
    <source>
        <dbReference type="ARBA" id="ARBA00022842"/>
    </source>
</evidence>
<dbReference type="RefSeq" id="WP_251948618.1">
    <property type="nucleotide sequence ID" value="NZ_CP080572.1"/>
</dbReference>
<dbReference type="InterPro" id="IPR023214">
    <property type="entry name" value="HAD_sf"/>
</dbReference>
<dbReference type="InterPro" id="IPR011950">
    <property type="entry name" value="HAD-SF_hydro_IA_CTE7"/>
</dbReference>
<dbReference type="InterPro" id="IPR006439">
    <property type="entry name" value="HAD-SF_hydro_IA"/>
</dbReference>
<dbReference type="PANTHER" id="PTHR46470:SF2">
    <property type="entry name" value="GLYCERALDEHYDE 3-PHOSPHATE PHOSPHATASE"/>
    <property type="match status" value="1"/>
</dbReference>
<dbReference type="NCBIfam" id="TIGR02253">
    <property type="entry name" value="CTE7"/>
    <property type="match status" value="1"/>
</dbReference>
<dbReference type="GO" id="GO:0044281">
    <property type="term" value="P:small molecule metabolic process"/>
    <property type="evidence" value="ECO:0007669"/>
    <property type="project" value="UniProtKB-ARBA"/>
</dbReference>
<dbReference type="GO" id="GO:0046872">
    <property type="term" value="F:metal ion binding"/>
    <property type="evidence" value="ECO:0007669"/>
    <property type="project" value="UniProtKB-KW"/>
</dbReference>
<dbReference type="Proteomes" id="UP001056425">
    <property type="component" value="Chromosome"/>
</dbReference>
<comment type="similarity">
    <text evidence="3">Belongs to the HAD-like hydrolase superfamily.</text>
</comment>
<name>A0A9E7M9T2_9EURY</name>
<evidence type="ECO:0000313" key="8">
    <source>
        <dbReference type="EMBL" id="USG99554.1"/>
    </source>
</evidence>
<dbReference type="InterPro" id="IPR051400">
    <property type="entry name" value="HAD-like_hydrolase"/>
</dbReference>
<keyword evidence="6 8" id="KW-0378">Hydrolase</keyword>
<dbReference type="KEGG" id="thei:K1720_08565"/>
<proteinExistence type="inferred from homology"/>
<comment type="function">
    <text evidence="2">Catalyzes the dephosphorylation of D,L-glyceraldehyde 3-phosphate in vitro.</text>
</comment>
<dbReference type="SFLD" id="SFLDS00003">
    <property type="entry name" value="Haloacid_Dehalogenase"/>
    <property type="match status" value="1"/>
</dbReference>
<comment type="cofactor">
    <cofactor evidence="1">
        <name>Mg(2+)</name>
        <dbReference type="ChEBI" id="CHEBI:18420"/>
    </cofactor>
</comment>
<evidence type="ECO:0000256" key="2">
    <source>
        <dbReference type="ARBA" id="ARBA00003513"/>
    </source>
</evidence>
<dbReference type="SUPFAM" id="SSF56784">
    <property type="entry name" value="HAD-like"/>
    <property type="match status" value="1"/>
</dbReference>